<proteinExistence type="predicted"/>
<reference evidence="3" key="1">
    <citation type="journal article" date="2019" name="Int. J. Syst. Evol. Microbiol.">
        <title>The Global Catalogue of Microorganisms (GCM) 10K type strain sequencing project: providing services to taxonomists for standard genome sequencing and annotation.</title>
        <authorList>
            <consortium name="The Broad Institute Genomics Platform"/>
            <consortium name="The Broad Institute Genome Sequencing Center for Infectious Disease"/>
            <person name="Wu L."/>
            <person name="Ma J."/>
        </authorList>
    </citation>
    <scope>NUCLEOTIDE SEQUENCE [LARGE SCALE GENOMIC DNA]</scope>
    <source>
        <strain evidence="3">JCM 16898</strain>
    </source>
</reference>
<evidence type="ECO:0000313" key="2">
    <source>
        <dbReference type="EMBL" id="GAA3528000.1"/>
    </source>
</evidence>
<sequence>MTLHDYSNALHNPDQRNSFDSLDPATAPAETSFAETLRGAIDASGLTLERIRARLTQRGSRVSLATLSNWQSGSRQPEQRRSLEAVRQLESVLELPMGRLSGRLGPPRPRGRQVAAEESAVPDEQWLDSSALSALMTDADIAPQNGLRRISLHLRCHLDSGRAVHRISYRHVLRAERDGISHDLNLLEIAPGARRRPTLTSTHNCRLGRQSVSEEKHLMVTELLFDSELRRGETVVFEYEVELYPEPGQPSDNGWTASFRLPIQELLIEARFDPGTVPVRCREIRRPFSDPSPTERPVRISESANTHAVMLGLRAGVYGLEWDWPEQPG</sequence>
<accession>A0ABP6V6Y8</accession>
<gene>
    <name evidence="2" type="ORF">GCM10022222_08740</name>
</gene>
<organism evidence="2 3">
    <name type="scientific">Amycolatopsis ultiminotia</name>
    <dbReference type="NCBI Taxonomy" id="543629"/>
    <lineage>
        <taxon>Bacteria</taxon>
        <taxon>Bacillati</taxon>
        <taxon>Actinomycetota</taxon>
        <taxon>Actinomycetes</taxon>
        <taxon>Pseudonocardiales</taxon>
        <taxon>Pseudonocardiaceae</taxon>
        <taxon>Amycolatopsis</taxon>
    </lineage>
</organism>
<protein>
    <recommendedName>
        <fullName evidence="4">XRE family transcriptional regulator</fullName>
    </recommendedName>
</protein>
<dbReference type="RefSeq" id="WP_344855478.1">
    <property type="nucleotide sequence ID" value="NZ_BAAAZN010000001.1"/>
</dbReference>
<dbReference type="EMBL" id="BAAAZN010000001">
    <property type="protein sequence ID" value="GAA3528000.1"/>
    <property type="molecule type" value="Genomic_DNA"/>
</dbReference>
<feature type="region of interest" description="Disordered" evidence="1">
    <location>
        <begin position="1"/>
        <end position="26"/>
    </location>
</feature>
<dbReference type="Proteomes" id="UP001500689">
    <property type="component" value="Unassembled WGS sequence"/>
</dbReference>
<evidence type="ECO:0000313" key="3">
    <source>
        <dbReference type="Proteomes" id="UP001500689"/>
    </source>
</evidence>
<name>A0ABP6V6Y8_9PSEU</name>
<evidence type="ECO:0008006" key="4">
    <source>
        <dbReference type="Google" id="ProtNLM"/>
    </source>
</evidence>
<evidence type="ECO:0000256" key="1">
    <source>
        <dbReference type="SAM" id="MobiDB-lite"/>
    </source>
</evidence>
<keyword evidence="3" id="KW-1185">Reference proteome</keyword>
<comment type="caution">
    <text evidence="2">The sequence shown here is derived from an EMBL/GenBank/DDBJ whole genome shotgun (WGS) entry which is preliminary data.</text>
</comment>